<dbReference type="SUPFAM" id="SSF53927">
    <property type="entry name" value="Cytidine deaminase-like"/>
    <property type="match status" value="1"/>
</dbReference>
<dbReference type="GO" id="GO:0008270">
    <property type="term" value="F:zinc ion binding"/>
    <property type="evidence" value="ECO:0007669"/>
    <property type="project" value="TreeGrafter"/>
</dbReference>
<accession>A0A8H2VFZ1</accession>
<comment type="caution">
    <text evidence="3">The sequence shown here is derived from an EMBL/GenBank/DDBJ whole genome shotgun (WGS) entry which is preliminary data.</text>
</comment>
<evidence type="ECO:0000313" key="3">
    <source>
        <dbReference type="EMBL" id="CAB4254790.1"/>
    </source>
</evidence>
<keyword evidence="4" id="KW-1185">Reference proteome</keyword>
<dbReference type="InterPro" id="IPR016193">
    <property type="entry name" value="Cytidine_deaminase-like"/>
</dbReference>
<protein>
    <submittedName>
        <fullName evidence="3">Similar to Saccharomyces cerevisiae YLR245C CDD1 Cytidine deaminase</fullName>
    </submittedName>
</protein>
<evidence type="ECO:0000256" key="1">
    <source>
        <dbReference type="ARBA" id="ARBA00006576"/>
    </source>
</evidence>
<reference evidence="3 4" key="1">
    <citation type="submission" date="2020-05" db="EMBL/GenBank/DDBJ databases">
        <authorList>
            <person name="Casaregola S."/>
            <person name="Devillers H."/>
            <person name="Grondin C."/>
        </authorList>
    </citation>
    <scope>NUCLEOTIDE SEQUENCE [LARGE SCALE GENOMIC DNA]</scope>
    <source>
        <strain evidence="3 4">CLIB 1767</strain>
    </source>
</reference>
<dbReference type="GO" id="GO:0004126">
    <property type="term" value="F:cytidine deaminase activity"/>
    <property type="evidence" value="ECO:0007669"/>
    <property type="project" value="TreeGrafter"/>
</dbReference>
<dbReference type="NCBIfam" id="NF004064">
    <property type="entry name" value="PRK05578.1"/>
    <property type="match status" value="1"/>
</dbReference>
<dbReference type="AlphaFoldDB" id="A0A8H2VFZ1"/>
<dbReference type="GeneID" id="64857799"/>
<evidence type="ECO:0000259" key="2">
    <source>
        <dbReference type="PROSITE" id="PS51747"/>
    </source>
</evidence>
<dbReference type="Pfam" id="PF00383">
    <property type="entry name" value="dCMP_cyt_deam_1"/>
    <property type="match status" value="1"/>
</dbReference>
<comment type="similarity">
    <text evidence="1">Belongs to the cytidine and deoxycytidylate deaminase family.</text>
</comment>
<evidence type="ECO:0000313" key="4">
    <source>
        <dbReference type="Proteomes" id="UP000644660"/>
    </source>
</evidence>
<dbReference type="PROSITE" id="PS51747">
    <property type="entry name" value="CYT_DCMP_DEAMINASES_2"/>
    <property type="match status" value="1"/>
</dbReference>
<dbReference type="PANTHER" id="PTHR11644">
    <property type="entry name" value="CYTIDINE DEAMINASE"/>
    <property type="match status" value="1"/>
</dbReference>
<dbReference type="InterPro" id="IPR002125">
    <property type="entry name" value="CMP_dCMP_dom"/>
</dbReference>
<dbReference type="GO" id="GO:0005829">
    <property type="term" value="C:cytosol"/>
    <property type="evidence" value="ECO:0007669"/>
    <property type="project" value="TreeGrafter"/>
</dbReference>
<dbReference type="RefSeq" id="XP_041406634.1">
    <property type="nucleotide sequence ID" value="XM_041550700.1"/>
</dbReference>
<dbReference type="Gene3D" id="3.40.140.10">
    <property type="entry name" value="Cytidine Deaminase, domain 2"/>
    <property type="match status" value="1"/>
</dbReference>
<dbReference type="Proteomes" id="UP000644660">
    <property type="component" value="Unassembled WGS sequence"/>
</dbReference>
<feature type="domain" description="CMP/dCMP-type deaminase" evidence="2">
    <location>
        <begin position="9"/>
        <end position="169"/>
    </location>
</feature>
<dbReference type="InterPro" id="IPR050202">
    <property type="entry name" value="Cyt/Deoxycyt_deaminase"/>
</dbReference>
<dbReference type="PANTHER" id="PTHR11644:SF2">
    <property type="entry name" value="CYTIDINE DEAMINASE"/>
    <property type="match status" value="1"/>
</dbReference>
<proteinExistence type="inferred from homology"/>
<dbReference type="EMBL" id="CAEFZW010000005">
    <property type="protein sequence ID" value="CAB4254790.1"/>
    <property type="molecule type" value="Genomic_DNA"/>
</dbReference>
<dbReference type="OrthoDB" id="414540at2759"/>
<sequence length="170" mass="19274">MRSHGLTRTELDNIEQELRKARDMAYCPYSNFEVGCVIYIRGTDEKGSPKGPDSKFQDDDYLQDRSYIGANIENGSFGATMCAERVAIFKTLAAVDRQYADSNNWTALAIVGDIQGPDKVITPCGMCRQVMNEFIKDRINFPILMYSPDFKEMKIANMDELMPSPFELND</sequence>
<gene>
    <name evidence="3" type="ORF">KABA2_05S01034</name>
</gene>
<dbReference type="GO" id="GO:0055086">
    <property type="term" value="P:nucleobase-containing small molecule metabolic process"/>
    <property type="evidence" value="ECO:0007669"/>
    <property type="project" value="UniProtKB-ARBA"/>
</dbReference>
<name>A0A8H2VFZ1_9SACH</name>
<organism evidence="3 4">
    <name type="scientific">Maudiozyma barnettii</name>
    <dbReference type="NCBI Taxonomy" id="61262"/>
    <lineage>
        <taxon>Eukaryota</taxon>
        <taxon>Fungi</taxon>
        <taxon>Dikarya</taxon>
        <taxon>Ascomycota</taxon>
        <taxon>Saccharomycotina</taxon>
        <taxon>Saccharomycetes</taxon>
        <taxon>Saccharomycetales</taxon>
        <taxon>Saccharomycetaceae</taxon>
        <taxon>Maudiozyma</taxon>
    </lineage>
</organism>
<dbReference type="CDD" id="cd01283">
    <property type="entry name" value="cytidine_deaminase"/>
    <property type="match status" value="1"/>
</dbReference>
<dbReference type="GO" id="GO:0072527">
    <property type="term" value="P:pyrimidine-containing compound metabolic process"/>
    <property type="evidence" value="ECO:0007669"/>
    <property type="project" value="UniProtKB-ARBA"/>
</dbReference>